<dbReference type="InterPro" id="IPR044772">
    <property type="entry name" value="NO3_transporter"/>
</dbReference>
<dbReference type="SUPFAM" id="SSF103473">
    <property type="entry name" value="MFS general substrate transporter"/>
    <property type="match status" value="1"/>
</dbReference>
<name>A0A1E5LI88_9BACI</name>
<evidence type="ECO:0000256" key="7">
    <source>
        <dbReference type="ARBA" id="ARBA00023136"/>
    </source>
</evidence>
<sequence length="168" mass="17806">MLLPSYLVSNFALPKVEAGFITGVFIVIATLIRPIGGLLADKFNPYFLLILVFSLLGIASVVVAVASQFIVFVVAIMVISLCSGIGNGVVFKLVPLLAKEQIGTANGIVAATGSFGGFFPPLIIAFIVSMFNSHSLGFAFFTVLALVCLSIIIVNYKRFQTLIVEEGA</sequence>
<dbReference type="Pfam" id="PF07690">
    <property type="entry name" value="MFS_1"/>
    <property type="match status" value="1"/>
</dbReference>
<dbReference type="GO" id="GO:0005886">
    <property type="term" value="C:plasma membrane"/>
    <property type="evidence" value="ECO:0007669"/>
    <property type="project" value="UniProtKB-SubCell"/>
</dbReference>
<protein>
    <recommendedName>
        <fullName evidence="9">Major facilitator superfamily (MFS) profile domain-containing protein</fullName>
    </recommendedName>
</protein>
<feature type="transmembrane region" description="Helical" evidence="8">
    <location>
        <begin position="46"/>
        <end position="66"/>
    </location>
</feature>
<evidence type="ECO:0000256" key="1">
    <source>
        <dbReference type="ARBA" id="ARBA00004651"/>
    </source>
</evidence>
<proteinExistence type="inferred from homology"/>
<evidence type="ECO:0000313" key="10">
    <source>
        <dbReference type="EMBL" id="OEH93802.1"/>
    </source>
</evidence>
<accession>A0A1E5LI88</accession>
<evidence type="ECO:0000259" key="9">
    <source>
        <dbReference type="PROSITE" id="PS50850"/>
    </source>
</evidence>
<keyword evidence="7 8" id="KW-0472">Membrane</keyword>
<dbReference type="PROSITE" id="PS50850">
    <property type="entry name" value="MFS"/>
    <property type="match status" value="1"/>
</dbReference>
<dbReference type="GO" id="GO:0042128">
    <property type="term" value="P:nitrate assimilation"/>
    <property type="evidence" value="ECO:0007669"/>
    <property type="project" value="UniProtKB-KW"/>
</dbReference>
<evidence type="ECO:0000256" key="4">
    <source>
        <dbReference type="ARBA" id="ARBA00022692"/>
    </source>
</evidence>
<dbReference type="PANTHER" id="PTHR23515">
    <property type="entry name" value="HIGH-AFFINITY NITRATE TRANSPORTER 2.3"/>
    <property type="match status" value="1"/>
</dbReference>
<keyword evidence="11" id="KW-1185">Reference proteome</keyword>
<dbReference type="EMBL" id="MJEH01000009">
    <property type="protein sequence ID" value="OEH93802.1"/>
    <property type="molecule type" value="Genomic_DNA"/>
</dbReference>
<feature type="transmembrane region" description="Helical" evidence="8">
    <location>
        <begin position="106"/>
        <end position="131"/>
    </location>
</feature>
<dbReference type="GO" id="GO:0015112">
    <property type="term" value="F:nitrate transmembrane transporter activity"/>
    <property type="evidence" value="ECO:0007669"/>
    <property type="project" value="InterPro"/>
</dbReference>
<dbReference type="InterPro" id="IPR020846">
    <property type="entry name" value="MFS_dom"/>
</dbReference>
<evidence type="ECO:0000256" key="2">
    <source>
        <dbReference type="ARBA" id="ARBA00008432"/>
    </source>
</evidence>
<dbReference type="AlphaFoldDB" id="A0A1E5LI88"/>
<comment type="subcellular location">
    <subcellularLocation>
        <location evidence="1">Cell membrane</location>
        <topology evidence="1">Multi-pass membrane protein</topology>
    </subcellularLocation>
</comment>
<keyword evidence="4 8" id="KW-0812">Transmembrane</keyword>
<keyword evidence="5 8" id="KW-1133">Transmembrane helix</keyword>
<feature type="transmembrane region" description="Helical" evidence="8">
    <location>
        <begin position="137"/>
        <end position="156"/>
    </location>
</feature>
<evidence type="ECO:0000313" key="11">
    <source>
        <dbReference type="Proteomes" id="UP000095209"/>
    </source>
</evidence>
<feature type="transmembrane region" description="Helical" evidence="8">
    <location>
        <begin position="72"/>
        <end position="94"/>
    </location>
</feature>
<gene>
    <name evidence="10" type="ORF">BFG57_11515</name>
</gene>
<dbReference type="Gene3D" id="1.20.1250.20">
    <property type="entry name" value="MFS general substrate transporter like domains"/>
    <property type="match status" value="1"/>
</dbReference>
<feature type="transmembrane region" description="Helical" evidence="8">
    <location>
        <begin position="20"/>
        <end position="39"/>
    </location>
</feature>
<dbReference type="InterPro" id="IPR011701">
    <property type="entry name" value="MFS"/>
</dbReference>
<keyword evidence="3" id="KW-0813">Transport</keyword>
<organism evidence="10 11">
    <name type="scientific">Bacillus solimangrovi</name>
    <dbReference type="NCBI Taxonomy" id="1305675"/>
    <lineage>
        <taxon>Bacteria</taxon>
        <taxon>Bacillati</taxon>
        <taxon>Bacillota</taxon>
        <taxon>Bacilli</taxon>
        <taxon>Bacillales</taxon>
        <taxon>Bacillaceae</taxon>
        <taxon>Bacillus</taxon>
    </lineage>
</organism>
<evidence type="ECO:0000256" key="6">
    <source>
        <dbReference type="ARBA" id="ARBA00023063"/>
    </source>
</evidence>
<feature type="domain" description="Major facilitator superfamily (MFS) profile" evidence="9">
    <location>
        <begin position="1"/>
        <end position="168"/>
    </location>
</feature>
<reference evidence="10 11" key="1">
    <citation type="submission" date="2016-08" db="EMBL/GenBank/DDBJ databases">
        <title>Genome of Bacillus solimangrovi GH2-4.</title>
        <authorList>
            <person name="Lim S."/>
            <person name="Kim B.-C."/>
        </authorList>
    </citation>
    <scope>NUCLEOTIDE SEQUENCE [LARGE SCALE GENOMIC DNA]</scope>
    <source>
        <strain evidence="10 11">GH2-4</strain>
    </source>
</reference>
<evidence type="ECO:0000256" key="8">
    <source>
        <dbReference type="SAM" id="Phobius"/>
    </source>
</evidence>
<comment type="caution">
    <text evidence="10">The sequence shown here is derived from an EMBL/GenBank/DDBJ whole genome shotgun (WGS) entry which is preliminary data.</text>
</comment>
<dbReference type="Proteomes" id="UP000095209">
    <property type="component" value="Unassembled WGS sequence"/>
</dbReference>
<keyword evidence="6" id="KW-0534">Nitrate assimilation</keyword>
<dbReference type="InterPro" id="IPR036259">
    <property type="entry name" value="MFS_trans_sf"/>
</dbReference>
<evidence type="ECO:0000256" key="3">
    <source>
        <dbReference type="ARBA" id="ARBA00022448"/>
    </source>
</evidence>
<comment type="similarity">
    <text evidence="2">Belongs to the major facilitator superfamily. Nitrate/nitrite porter (TC 2.A.1.8) family.</text>
</comment>
<dbReference type="OrthoDB" id="9773404at2"/>
<evidence type="ECO:0000256" key="5">
    <source>
        <dbReference type="ARBA" id="ARBA00022989"/>
    </source>
</evidence>
<dbReference type="STRING" id="1305675.BFG57_11515"/>